<dbReference type="HOGENOM" id="CLU_1283921_0_0_1"/>
<organism evidence="3">
    <name type="scientific">Schizophyllum commune (strain H4-8 / FGSC 9210)</name>
    <name type="common">Split gill fungus</name>
    <dbReference type="NCBI Taxonomy" id="578458"/>
    <lineage>
        <taxon>Eukaryota</taxon>
        <taxon>Fungi</taxon>
        <taxon>Dikarya</taxon>
        <taxon>Basidiomycota</taxon>
        <taxon>Agaricomycotina</taxon>
        <taxon>Agaricomycetes</taxon>
        <taxon>Agaricomycetidae</taxon>
        <taxon>Agaricales</taxon>
        <taxon>Schizophyllaceae</taxon>
        <taxon>Schizophyllum</taxon>
    </lineage>
</organism>
<feature type="region of interest" description="Disordered" evidence="1">
    <location>
        <begin position="127"/>
        <end position="171"/>
    </location>
</feature>
<reference evidence="2 3" key="1">
    <citation type="journal article" date="2010" name="Nat. Biotechnol.">
        <title>Genome sequence of the model mushroom Schizophyllum commune.</title>
        <authorList>
            <person name="Ohm R.A."/>
            <person name="de Jong J.F."/>
            <person name="Lugones L.G."/>
            <person name="Aerts A."/>
            <person name="Kothe E."/>
            <person name="Stajich J.E."/>
            <person name="de Vries R.P."/>
            <person name="Record E."/>
            <person name="Levasseur A."/>
            <person name="Baker S.E."/>
            <person name="Bartholomew K.A."/>
            <person name="Coutinho P.M."/>
            <person name="Erdmann S."/>
            <person name="Fowler T.J."/>
            <person name="Gathman A.C."/>
            <person name="Lombard V."/>
            <person name="Henrissat B."/>
            <person name="Knabe N."/>
            <person name="Kuees U."/>
            <person name="Lilly W.W."/>
            <person name="Lindquist E."/>
            <person name="Lucas S."/>
            <person name="Magnuson J.K."/>
            <person name="Piumi F."/>
            <person name="Raudaskoski M."/>
            <person name="Salamov A."/>
            <person name="Schmutz J."/>
            <person name="Schwarze F.W.M.R."/>
            <person name="vanKuyk P.A."/>
            <person name="Horton J.S."/>
            <person name="Grigoriev I.V."/>
            <person name="Woesten H.A.B."/>
        </authorList>
    </citation>
    <scope>NUCLEOTIDE SEQUENCE [LARGE SCALE GENOMIC DNA]</scope>
    <source>
        <strain evidence="3">H4-8 / FGSC 9210</strain>
    </source>
</reference>
<dbReference type="KEGG" id="scm:SCHCO_02548545"/>
<feature type="region of interest" description="Disordered" evidence="1">
    <location>
        <begin position="52"/>
        <end position="74"/>
    </location>
</feature>
<feature type="region of interest" description="Disordered" evidence="1">
    <location>
        <begin position="194"/>
        <end position="215"/>
    </location>
</feature>
<dbReference type="EMBL" id="GL377309">
    <property type="protein sequence ID" value="EFI94293.1"/>
    <property type="molecule type" value="Genomic_DNA"/>
</dbReference>
<feature type="region of interest" description="Disordered" evidence="1">
    <location>
        <begin position="1"/>
        <end position="25"/>
    </location>
</feature>
<dbReference type="AlphaFoldDB" id="D8QB59"/>
<keyword evidence="3" id="KW-1185">Reference proteome</keyword>
<feature type="non-terminal residue" evidence="2">
    <location>
        <position position="215"/>
    </location>
</feature>
<evidence type="ECO:0000313" key="2">
    <source>
        <dbReference type="EMBL" id="EFI94293.1"/>
    </source>
</evidence>
<sequence>MSSRRAGRLERAGKAEQRGGEYMRDGEYEISPDLGFRRAAVQLLLAISERRASAHTTSRTRERHPTRALHTRRPQARLQAVGLQLTPSRDNNIFSSDFAFRRPLPSGWSCFQQSATTTADEFELRTRARTLPTPSLAPYDDDDLGFSSDSGFRRPPPTTTGTASSSTAWVIDGGYDSDSRARLQLSTALSTSGFDDLQLRAHPSPSPTSRSGSLR</sequence>
<name>D8QB59_SCHCM</name>
<dbReference type="RefSeq" id="XP_003029196.1">
    <property type="nucleotide sequence ID" value="XM_003029150.1"/>
</dbReference>
<proteinExistence type="predicted"/>
<feature type="compositionally biased region" description="Low complexity" evidence="1">
    <location>
        <begin position="159"/>
        <end position="168"/>
    </location>
</feature>
<gene>
    <name evidence="2" type="ORF">SCHCODRAFT_111125</name>
</gene>
<dbReference type="InParanoid" id="D8QB59"/>
<evidence type="ECO:0000313" key="3">
    <source>
        <dbReference type="Proteomes" id="UP000007431"/>
    </source>
</evidence>
<dbReference type="Proteomes" id="UP000007431">
    <property type="component" value="Unassembled WGS sequence"/>
</dbReference>
<feature type="compositionally biased region" description="Basic and acidic residues" evidence="1">
    <location>
        <begin position="7"/>
        <end position="25"/>
    </location>
</feature>
<protein>
    <submittedName>
        <fullName evidence="2">Uncharacterized protein</fullName>
    </submittedName>
</protein>
<evidence type="ECO:0000256" key="1">
    <source>
        <dbReference type="SAM" id="MobiDB-lite"/>
    </source>
</evidence>
<accession>D8QB59</accession>
<dbReference type="GeneID" id="9594355"/>
<dbReference type="VEuPathDB" id="FungiDB:SCHCODRAFT_02548545"/>